<gene>
    <name evidence="3" type="ORF">EGN73_02460</name>
</gene>
<dbReference type="RefSeq" id="WP_219286764.1">
    <property type="nucleotide sequence ID" value="NZ_RPHB01000001.1"/>
</dbReference>
<evidence type="ECO:0000313" key="4">
    <source>
        <dbReference type="Proteomes" id="UP000727490"/>
    </source>
</evidence>
<keyword evidence="1" id="KW-0175">Coiled coil</keyword>
<feature type="coiled-coil region" evidence="1">
    <location>
        <begin position="349"/>
        <end position="376"/>
    </location>
</feature>
<evidence type="ECO:0000313" key="3">
    <source>
        <dbReference type="EMBL" id="MBW3466678.1"/>
    </source>
</evidence>
<dbReference type="Proteomes" id="UP000727490">
    <property type="component" value="Unassembled WGS sequence"/>
</dbReference>
<keyword evidence="4" id="KW-1185">Reference proteome</keyword>
<proteinExistence type="predicted"/>
<reference evidence="3 4" key="1">
    <citation type="journal article" date="2020" name="Syst. Appl. Microbiol.">
        <title>Arthrospiribacter ruber gen. nov., sp. nov., a novel bacterium isolated from Arthrospira cultures.</title>
        <authorList>
            <person name="Waleron M."/>
            <person name="Misztak A."/>
            <person name="Waleron M.M."/>
            <person name="Furmaniak M."/>
            <person name="Mrozik A."/>
            <person name="Waleron K."/>
        </authorList>
    </citation>
    <scope>NUCLEOTIDE SEQUENCE [LARGE SCALE GENOMIC DNA]</scope>
    <source>
        <strain evidence="3 4">DPMB0001</strain>
    </source>
</reference>
<protein>
    <submittedName>
        <fullName evidence="3">Uncharacterized protein</fullName>
    </submittedName>
</protein>
<feature type="compositionally biased region" description="Pro residues" evidence="2">
    <location>
        <begin position="413"/>
        <end position="438"/>
    </location>
</feature>
<feature type="region of interest" description="Disordered" evidence="2">
    <location>
        <begin position="385"/>
        <end position="438"/>
    </location>
</feature>
<name>A0A951ISM8_9BACT</name>
<dbReference type="EMBL" id="RPHB01000001">
    <property type="protein sequence ID" value="MBW3466678.1"/>
    <property type="molecule type" value="Genomic_DNA"/>
</dbReference>
<evidence type="ECO:0000256" key="2">
    <source>
        <dbReference type="SAM" id="MobiDB-lite"/>
    </source>
</evidence>
<evidence type="ECO:0000256" key="1">
    <source>
        <dbReference type="SAM" id="Coils"/>
    </source>
</evidence>
<organism evidence="3 4">
    <name type="scientific">Arthrospiribacter ruber</name>
    <dbReference type="NCBI Taxonomy" id="2487934"/>
    <lineage>
        <taxon>Bacteria</taxon>
        <taxon>Pseudomonadati</taxon>
        <taxon>Bacteroidota</taxon>
        <taxon>Cytophagia</taxon>
        <taxon>Cytophagales</taxon>
        <taxon>Cyclobacteriaceae</taxon>
        <taxon>Arthrospiribacter</taxon>
    </lineage>
</organism>
<sequence length="2274" mass="257557">MSTQKHILSNRVDIGYNDLKSSLSQRSDAFPVMLLPIRLETRFVKNTKSTAERVNPDHEILLEYLHQVRNIIHQIHLFEHRQTQLSQSQADSQINAIIRGLEQLPKLLGRINQVEKADKILLTKASKELQKAFSNLKLSASAQSQIKKSFTELDKALSQISKIKAQSTPTSELGNQVHRLLELMQAIYVDQSVKSLELDEVLREIEGILDAIPKMVNKGDIETNPELIKKISSEISLIKRIHKNSPITLQSYRDGYPGRLNLAIKEEELRKSIQNLKSNVDEEFVPYMNLMNSLRIQRALEIIYSMDEGYFTLKTENNKGYKDVKDWNKIQTKVNTHVKSILEDLNHPLEGASQEMARLKQVYQRYTSEINNFNQLGAELIRKANTPAPAPPSEKPKEPEIPVINIPEGRIPPVQPLPNPVPLPRPTVPTPLPGPTVPQPAPRAVPNIGPELLKVTNPNLLMTSAATDISSAKVETVAKAIPANLTVNPRVMVPESLVLKEKVTLGDNSQFIEEFIALRSQFDILNSLGISSKSIRDGAKNTYLNEHDLRQLASQLKSRLNQGQEVEKWMLGKLKNLEKSIRIRSANTGILPQGTLDRLRGAFNTLQKRYEDQVAGNAEENPVVEESLTLLHSIDLNIQNQYTDQRNNRTTFSKDYINQVRYIVESEAKYELWVRFFPDDIAVDDHDERLTEAEIEQGKEYFRNAYLDSEDMDKSRLAAWRGLAASVGVRRAAYIIQALQPSNFNVAANINNPLIELLKIFHSQFGLFLKDSRYLTHVSSTELSELGAWVNKIGSSLGGFTPCLETKPYLLESIEIFNKLLTRLLESRNEWMNTDPSAVARIRVLLSTLQNRLDTFTQYKNTHAKTLEKPFSRDFTYKNVEKKDQAWDKAGVCTVMPDRMVVGLKKGEVYEYIRVGNPIPKTLQLSIDPKDESESNFSHDHQGNLRVPKALKWMFDFDEAIKVGMGMKIEIEENFYNEGFDRVIVTGIKNESANEGQKRVQELFENHHYTDGGLELLEVDTPTNNAEDAKSPYSELDDDIDFAYEELIKEKNSSEIQKPYTFQNELHIADGQYFREAFGLHRDFAIRIPRILKQDISQGRAMNRALYNATIKYFMKTMAAGWFNNNDEIRTLEFLQNYLSAIGSIPSFRIGPQPYGVLPITVYGNFITGTAASTKGSLPSFIRSLSKLSNIIRQDFEDVLSSSNKTRDINNPKYNEDPQKYFLEILGLEPNTKAYLYRHGTNIMGRLKEPDELDDSVISVNWDRNPQKFSPLSLNNLIGDFLDAMGFKNHIAKIASINRTRVYKARYNYANHVLGPTVQEEDLGMESLATVDGLQEGENYITWLKNNRNAIINIKIEDLPKVSTGGTPKIQTTLLLAMIRGALVYDRSPKVVQALEILEKLPIPKLERMLANHLDLCSHRVDAWMEGLSAWRLREMRNSNGTGTYVGAYGILENLRPQHQTHKSENVPDGLRPAEGYPVYKVDDNQGFIHAPSMQHATTAAVLRAGFNAMKEREGNDKNILSINLSSSRVRKALFLLQGVSQGQSPGALLGFQFERALHEKYKFHDNQGKPQDHLEMDVFIYRLRRKFPTYGDAPVDAATDTSSNESIRANNVVDGLALLKHFENHLETVGQWNPDKTFAQMMASGEWSNLQINHIPTELAPILPNINVSNAVQRNRNRQKMLAIIQELDEMADAFDALGDLITSESVYQLVRGNHQRAAGLMNSFAEGKIPRDPEIIKNLRNGNLIINRGIFILPDQGNAALWGIPASPKSLAEPRFNLYVHQQIGDPTGIQFSVINQGSKHYLNLLDIGLQPIDLLFLLGRDADSKWEEIELRVVRTLQQEGFASEGDYQFIFSEHMESESTDLLSTIPYFEAIFDLFNSCRVADARDFRRAEDPDNFEVDNAGMDLTQYLDRIQSAIAEFDSVYTALGNLDLNVESLSASDSESAYALFGRLSQLGFAGYFPNPLLSPSTFVHEQMGKLQEAQSRMSIKAREIQQWREQLLLETDQAKIINIGNEIINAIFGNGMKILPKIHLPNPSFWQDAMQEDLESHLLQHSGMEGLEKWQHDSSLVRKNIAKVENLRILQEVLEKPEISLKPSQMALSAQEHPSEYWMALDYPDTYQPEGDYLCHLLYNGDALIGQTHIAALVVDEWAEIIPQKVQTTGVALHYNQPDARAPQSILMAVPPEIKGQLDLDQILLTVEEALDLAKLRTFEPDDLDESTFSQLLPASSALAYGHYEFLRSLEEDQDPDQQSLGWYIDYAISNHNVNNNE</sequence>
<comment type="caution">
    <text evidence="3">The sequence shown here is derived from an EMBL/GenBank/DDBJ whole genome shotgun (WGS) entry which is preliminary data.</text>
</comment>
<accession>A0A951ISM8</accession>